<name>X0UAD7_9ZZZZ</name>
<reference evidence="1" key="1">
    <citation type="journal article" date="2014" name="Front. Microbiol.">
        <title>High frequency of phylogenetically diverse reductive dehalogenase-homologous genes in deep subseafloor sedimentary metagenomes.</title>
        <authorList>
            <person name="Kawai M."/>
            <person name="Futagami T."/>
            <person name="Toyoda A."/>
            <person name="Takaki Y."/>
            <person name="Nishi S."/>
            <person name="Hori S."/>
            <person name="Arai W."/>
            <person name="Tsubouchi T."/>
            <person name="Morono Y."/>
            <person name="Uchiyama I."/>
            <person name="Ito T."/>
            <person name="Fujiyama A."/>
            <person name="Inagaki F."/>
            <person name="Takami H."/>
        </authorList>
    </citation>
    <scope>NUCLEOTIDE SEQUENCE</scope>
    <source>
        <strain evidence="1">Expedition CK06-06</strain>
    </source>
</reference>
<gene>
    <name evidence="1" type="ORF">S01H1_43859</name>
</gene>
<proteinExistence type="predicted"/>
<organism evidence="1">
    <name type="scientific">marine sediment metagenome</name>
    <dbReference type="NCBI Taxonomy" id="412755"/>
    <lineage>
        <taxon>unclassified sequences</taxon>
        <taxon>metagenomes</taxon>
        <taxon>ecological metagenomes</taxon>
    </lineage>
</organism>
<evidence type="ECO:0000313" key="1">
    <source>
        <dbReference type="EMBL" id="GAG02804.1"/>
    </source>
</evidence>
<dbReference type="EMBL" id="BARS01027952">
    <property type="protein sequence ID" value="GAG02804.1"/>
    <property type="molecule type" value="Genomic_DNA"/>
</dbReference>
<accession>X0UAD7</accession>
<protein>
    <submittedName>
        <fullName evidence="1">Uncharacterized protein</fullName>
    </submittedName>
</protein>
<sequence>MIQVRKGKLKRKEESELTIFISDLSDIYSDFYITRNNLRLYIKENTDLLYNCLEKGDQIAFSEEKGIAFITGFSDKAKRKYLKVLPKDGQSVDHLLKALLWQVDYDLFAKIKKNNPIRQILQRNNFKFIGDRGKEVLLLRKYIPTTPKKELSPKGDENDNRIR</sequence>
<dbReference type="AlphaFoldDB" id="X0UAD7"/>
<comment type="caution">
    <text evidence="1">The sequence shown here is derived from an EMBL/GenBank/DDBJ whole genome shotgun (WGS) entry which is preliminary data.</text>
</comment>